<reference evidence="2" key="1">
    <citation type="submission" date="2020-08" db="EMBL/GenBank/DDBJ databases">
        <title>Multicomponent nature underlies the extraordinary mechanical properties of spider dragline silk.</title>
        <authorList>
            <person name="Kono N."/>
            <person name="Nakamura H."/>
            <person name="Mori M."/>
            <person name="Yoshida Y."/>
            <person name="Ohtoshi R."/>
            <person name="Malay A.D."/>
            <person name="Moran D.A.P."/>
            <person name="Tomita M."/>
            <person name="Numata K."/>
            <person name="Arakawa K."/>
        </authorList>
    </citation>
    <scope>NUCLEOTIDE SEQUENCE</scope>
</reference>
<name>A0A8X6NPH0_NEPPI</name>
<dbReference type="EMBL" id="BMAW01060649">
    <property type="protein sequence ID" value="GFT27175.1"/>
    <property type="molecule type" value="Genomic_DNA"/>
</dbReference>
<gene>
    <name evidence="2" type="ORF">NPIL_99971</name>
</gene>
<evidence type="ECO:0000256" key="1">
    <source>
        <dbReference type="SAM" id="MobiDB-lite"/>
    </source>
</evidence>
<protein>
    <submittedName>
        <fullName evidence="2">Uncharacterized protein</fullName>
    </submittedName>
</protein>
<dbReference type="Proteomes" id="UP000887013">
    <property type="component" value="Unassembled WGS sequence"/>
</dbReference>
<proteinExistence type="predicted"/>
<dbReference type="AlphaFoldDB" id="A0A8X6NPH0"/>
<evidence type="ECO:0000313" key="2">
    <source>
        <dbReference type="EMBL" id="GFT27175.1"/>
    </source>
</evidence>
<feature type="compositionally biased region" description="Polar residues" evidence="1">
    <location>
        <begin position="1"/>
        <end position="14"/>
    </location>
</feature>
<comment type="caution">
    <text evidence="2">The sequence shown here is derived from an EMBL/GenBank/DDBJ whole genome shotgun (WGS) entry which is preliminary data.</text>
</comment>
<evidence type="ECO:0000313" key="3">
    <source>
        <dbReference type="Proteomes" id="UP000887013"/>
    </source>
</evidence>
<sequence length="128" mass="14282">MQHATVKTSRNSDPSFDERTQTRESRYCALGQQREITYSKSHTISDSLLQIGEIGLPNLQPRSGPLNFRLFPSLKAVLSGSHFQNNAGVEARRNCFVYGPRIGIPLCRGSRANNIRTSIMDSNMPDSL</sequence>
<organism evidence="2 3">
    <name type="scientific">Nephila pilipes</name>
    <name type="common">Giant wood spider</name>
    <name type="synonym">Nephila maculata</name>
    <dbReference type="NCBI Taxonomy" id="299642"/>
    <lineage>
        <taxon>Eukaryota</taxon>
        <taxon>Metazoa</taxon>
        <taxon>Ecdysozoa</taxon>
        <taxon>Arthropoda</taxon>
        <taxon>Chelicerata</taxon>
        <taxon>Arachnida</taxon>
        <taxon>Araneae</taxon>
        <taxon>Araneomorphae</taxon>
        <taxon>Entelegynae</taxon>
        <taxon>Araneoidea</taxon>
        <taxon>Nephilidae</taxon>
        <taxon>Nephila</taxon>
    </lineage>
</organism>
<feature type="region of interest" description="Disordered" evidence="1">
    <location>
        <begin position="1"/>
        <end position="24"/>
    </location>
</feature>
<accession>A0A8X6NPH0</accession>
<keyword evidence="3" id="KW-1185">Reference proteome</keyword>